<evidence type="ECO:0000313" key="2">
    <source>
        <dbReference type="WBParaSite" id="MBELARI_LOCUS15014"/>
    </source>
</evidence>
<reference evidence="2" key="1">
    <citation type="submission" date="2024-02" db="UniProtKB">
        <authorList>
            <consortium name="WormBaseParasite"/>
        </authorList>
    </citation>
    <scope>IDENTIFICATION</scope>
</reference>
<protein>
    <submittedName>
        <fullName evidence="2">Uncharacterized protein</fullName>
    </submittedName>
</protein>
<proteinExistence type="predicted"/>
<dbReference type="AlphaFoldDB" id="A0AAF3J448"/>
<dbReference type="Proteomes" id="UP000887575">
    <property type="component" value="Unassembled WGS sequence"/>
</dbReference>
<dbReference type="WBParaSite" id="MBELARI_LOCUS15014">
    <property type="protein sequence ID" value="MBELARI_LOCUS15014"/>
    <property type="gene ID" value="MBELARI_LOCUS15014"/>
</dbReference>
<sequence>MLIGRIGCSLFRLINVPSFPQQIVSRSRFSFNAWNCGALREMLWNLRNPGELDHVVEENWQKGFRKAYVSNNASVDNRGLVLLLKTRQIKKMISLYVGF</sequence>
<accession>A0AAF3J448</accession>
<name>A0AAF3J448_9BILA</name>
<organism evidence="1 2">
    <name type="scientific">Mesorhabditis belari</name>
    <dbReference type="NCBI Taxonomy" id="2138241"/>
    <lineage>
        <taxon>Eukaryota</taxon>
        <taxon>Metazoa</taxon>
        <taxon>Ecdysozoa</taxon>
        <taxon>Nematoda</taxon>
        <taxon>Chromadorea</taxon>
        <taxon>Rhabditida</taxon>
        <taxon>Rhabditina</taxon>
        <taxon>Rhabditomorpha</taxon>
        <taxon>Rhabditoidea</taxon>
        <taxon>Rhabditidae</taxon>
        <taxon>Mesorhabditinae</taxon>
        <taxon>Mesorhabditis</taxon>
    </lineage>
</organism>
<evidence type="ECO:0000313" key="1">
    <source>
        <dbReference type="Proteomes" id="UP000887575"/>
    </source>
</evidence>
<keyword evidence="1" id="KW-1185">Reference proteome</keyword>